<dbReference type="AlphaFoldDB" id="B9Z318"/>
<sequence>MDPFDRAQELEMEQREAAIAAARDLVGRGVSATECEDCGTPIPPARQLAAPGCTRCVDCQNRRERPRR</sequence>
<protein>
    <submittedName>
        <fullName evidence="6">Transcriptional regulator, TraR/DksA family</fullName>
    </submittedName>
</protein>
<dbReference type="NCBIfam" id="TIGR02419">
    <property type="entry name" value="C4_traR_proteo"/>
    <property type="match status" value="1"/>
</dbReference>
<keyword evidence="1" id="KW-0479">Metal-binding</keyword>
<evidence type="ECO:0000313" key="7">
    <source>
        <dbReference type="Proteomes" id="UP000003165"/>
    </source>
</evidence>
<feature type="zinc finger region" description="dksA C4-type" evidence="4">
    <location>
        <begin position="35"/>
        <end position="59"/>
    </location>
</feature>
<keyword evidence="7" id="KW-1185">Reference proteome</keyword>
<dbReference type="RefSeq" id="WP_008953751.1">
    <property type="nucleotide sequence ID" value="NZ_ACIS01000004.1"/>
</dbReference>
<accession>B9Z318</accession>
<dbReference type="eggNOG" id="COG1734">
    <property type="taxonomic scope" value="Bacteria"/>
</dbReference>
<dbReference type="PROSITE" id="PS01102">
    <property type="entry name" value="ZF_DKSA_1"/>
    <property type="match status" value="1"/>
</dbReference>
<keyword evidence="2" id="KW-0863">Zinc-finger</keyword>
<evidence type="ECO:0000259" key="5">
    <source>
        <dbReference type="Pfam" id="PF01258"/>
    </source>
</evidence>
<dbReference type="SUPFAM" id="SSF57716">
    <property type="entry name" value="Glucocorticoid receptor-like (DNA-binding domain)"/>
    <property type="match status" value="1"/>
</dbReference>
<dbReference type="InterPro" id="IPR020458">
    <property type="entry name" value="Znf_DskA_TraR_CS"/>
</dbReference>
<dbReference type="PANTHER" id="PTHR38777">
    <property type="entry name" value="FELS-2 PROPHAGE PROTEIN"/>
    <property type="match status" value="1"/>
</dbReference>
<dbReference type="GO" id="GO:1900378">
    <property type="term" value="P:positive regulation of secondary metabolite biosynthetic process"/>
    <property type="evidence" value="ECO:0007669"/>
    <property type="project" value="TreeGrafter"/>
</dbReference>
<evidence type="ECO:0000256" key="3">
    <source>
        <dbReference type="ARBA" id="ARBA00022833"/>
    </source>
</evidence>
<dbReference type="Pfam" id="PF01258">
    <property type="entry name" value="zf-dskA_traR"/>
    <property type="match status" value="1"/>
</dbReference>
<dbReference type="PROSITE" id="PS51128">
    <property type="entry name" value="ZF_DKSA_2"/>
    <property type="match status" value="1"/>
</dbReference>
<dbReference type="PANTHER" id="PTHR38777:SF1">
    <property type="entry name" value="DNAK SUPPRESSOR PROTEIN"/>
    <property type="match status" value="1"/>
</dbReference>
<dbReference type="GO" id="GO:0008270">
    <property type="term" value="F:zinc ion binding"/>
    <property type="evidence" value="ECO:0007669"/>
    <property type="project" value="UniProtKB-KW"/>
</dbReference>
<dbReference type="EMBL" id="ACIS01000004">
    <property type="protein sequence ID" value="EEG08971.1"/>
    <property type="molecule type" value="Genomic_DNA"/>
</dbReference>
<evidence type="ECO:0000256" key="2">
    <source>
        <dbReference type="ARBA" id="ARBA00022771"/>
    </source>
</evidence>
<comment type="caution">
    <text evidence="6">The sequence shown here is derived from an EMBL/GenBank/DDBJ whole genome shotgun (WGS) entry which is preliminary data.</text>
</comment>
<evidence type="ECO:0000256" key="4">
    <source>
        <dbReference type="PROSITE-ProRule" id="PRU00510"/>
    </source>
</evidence>
<organism evidence="6 7">
    <name type="scientific">Pseudogulbenkiania ferrooxidans 2002</name>
    <dbReference type="NCBI Taxonomy" id="279714"/>
    <lineage>
        <taxon>Bacteria</taxon>
        <taxon>Pseudomonadati</taxon>
        <taxon>Pseudomonadota</taxon>
        <taxon>Betaproteobacteria</taxon>
        <taxon>Neisseriales</taxon>
        <taxon>Chromobacteriaceae</taxon>
        <taxon>Pseudogulbenkiania</taxon>
    </lineage>
</organism>
<proteinExistence type="predicted"/>
<keyword evidence="3" id="KW-0862">Zinc</keyword>
<dbReference type="InterPro" id="IPR012783">
    <property type="entry name" value="Znf_C4_TraR"/>
</dbReference>
<dbReference type="Gene3D" id="1.20.120.910">
    <property type="entry name" value="DksA, coiled-coil domain"/>
    <property type="match status" value="1"/>
</dbReference>
<name>B9Z318_9NEIS</name>
<evidence type="ECO:0000256" key="1">
    <source>
        <dbReference type="ARBA" id="ARBA00022723"/>
    </source>
</evidence>
<gene>
    <name evidence="6" type="ORF">FuraDRAFT_1731</name>
</gene>
<evidence type="ECO:0000313" key="6">
    <source>
        <dbReference type="EMBL" id="EEG08971.1"/>
    </source>
</evidence>
<reference evidence="6 7" key="1">
    <citation type="submission" date="2009-02" db="EMBL/GenBank/DDBJ databases">
        <title>Sequencing of the draft genome and assembly of Lutiella nitroferrum 2002.</title>
        <authorList>
            <consortium name="US DOE Joint Genome Institute (JGI-PGF)"/>
            <person name="Lucas S."/>
            <person name="Copeland A."/>
            <person name="Lapidus A."/>
            <person name="Glavina del Rio T."/>
            <person name="Tice H."/>
            <person name="Bruce D."/>
            <person name="Goodwin L."/>
            <person name="Pitluck S."/>
            <person name="Larimer F."/>
            <person name="Land M.L."/>
            <person name="Hauser L."/>
            <person name="Coates J.D."/>
        </authorList>
    </citation>
    <scope>NUCLEOTIDE SEQUENCE [LARGE SCALE GENOMIC DNA]</scope>
    <source>
        <strain evidence="6 7">2002</strain>
    </source>
</reference>
<dbReference type="InterPro" id="IPR000962">
    <property type="entry name" value="Znf_DskA_TraR"/>
</dbReference>
<dbReference type="Proteomes" id="UP000003165">
    <property type="component" value="Unassembled WGS sequence"/>
</dbReference>
<feature type="domain" description="Zinc finger DksA/TraR C4-type" evidence="5">
    <location>
        <begin position="33"/>
        <end position="65"/>
    </location>
</feature>